<keyword evidence="1" id="KW-0812">Transmembrane</keyword>
<evidence type="ECO:0000256" key="1">
    <source>
        <dbReference type="SAM" id="Phobius"/>
    </source>
</evidence>
<evidence type="ECO:0000313" key="2">
    <source>
        <dbReference type="EMBL" id="KKN01949.1"/>
    </source>
</evidence>
<protein>
    <submittedName>
        <fullName evidence="2">Uncharacterized protein</fullName>
    </submittedName>
</protein>
<comment type="caution">
    <text evidence="2">The sequence shown here is derived from an EMBL/GenBank/DDBJ whole genome shotgun (WGS) entry which is preliminary data.</text>
</comment>
<feature type="transmembrane region" description="Helical" evidence="1">
    <location>
        <begin position="12"/>
        <end position="30"/>
    </location>
</feature>
<name>A0A0F9M8A2_9ZZZZ</name>
<accession>A0A0F9M8A2</accession>
<gene>
    <name evidence="2" type="ORF">LCGC14_1122480</name>
</gene>
<keyword evidence="1" id="KW-1133">Transmembrane helix</keyword>
<proteinExistence type="predicted"/>
<dbReference type="EMBL" id="LAZR01005201">
    <property type="protein sequence ID" value="KKN01949.1"/>
    <property type="molecule type" value="Genomic_DNA"/>
</dbReference>
<reference evidence="2" key="1">
    <citation type="journal article" date="2015" name="Nature">
        <title>Complex archaea that bridge the gap between prokaryotes and eukaryotes.</title>
        <authorList>
            <person name="Spang A."/>
            <person name="Saw J.H."/>
            <person name="Jorgensen S.L."/>
            <person name="Zaremba-Niedzwiedzka K."/>
            <person name="Martijn J."/>
            <person name="Lind A.E."/>
            <person name="van Eijk R."/>
            <person name="Schleper C."/>
            <person name="Guy L."/>
            <person name="Ettema T.J."/>
        </authorList>
    </citation>
    <scope>NUCLEOTIDE SEQUENCE</scope>
</reference>
<keyword evidence="1" id="KW-0472">Membrane</keyword>
<dbReference type="AlphaFoldDB" id="A0A0F9M8A2"/>
<sequence length="56" mass="6506">MEMNEQNTTIPITILICALLLFSSAMFFTMKNIDKNVQVIVDRIEYLLPDTTKVKR</sequence>
<organism evidence="2">
    <name type="scientific">marine sediment metagenome</name>
    <dbReference type="NCBI Taxonomy" id="412755"/>
    <lineage>
        <taxon>unclassified sequences</taxon>
        <taxon>metagenomes</taxon>
        <taxon>ecological metagenomes</taxon>
    </lineage>
</organism>